<dbReference type="GO" id="GO:0016887">
    <property type="term" value="F:ATP hydrolysis activity"/>
    <property type="evidence" value="ECO:0007669"/>
    <property type="project" value="InterPro"/>
</dbReference>
<dbReference type="InterPro" id="IPR003593">
    <property type="entry name" value="AAA+_ATPase"/>
</dbReference>
<organism evidence="15 16">
    <name type="scientific">Nadsonia fulvescens var. elongata DSM 6958</name>
    <dbReference type="NCBI Taxonomy" id="857566"/>
    <lineage>
        <taxon>Eukaryota</taxon>
        <taxon>Fungi</taxon>
        <taxon>Dikarya</taxon>
        <taxon>Ascomycota</taxon>
        <taxon>Saccharomycotina</taxon>
        <taxon>Dipodascomycetes</taxon>
        <taxon>Dipodascales</taxon>
        <taxon>Dipodascales incertae sedis</taxon>
        <taxon>Nadsonia</taxon>
    </lineage>
</organism>
<dbReference type="Gene3D" id="1.20.1560.10">
    <property type="entry name" value="ABC transporter type 1, transmembrane domain"/>
    <property type="match status" value="2"/>
</dbReference>
<dbReference type="InterPro" id="IPR027417">
    <property type="entry name" value="P-loop_NTPase"/>
</dbReference>
<feature type="transmembrane region" description="Helical" evidence="12">
    <location>
        <begin position="336"/>
        <end position="356"/>
    </location>
</feature>
<dbReference type="InterPro" id="IPR036640">
    <property type="entry name" value="ABC1_TM_sf"/>
</dbReference>
<dbReference type="InterPro" id="IPR050173">
    <property type="entry name" value="ABC_transporter_C-like"/>
</dbReference>
<feature type="domain" description="ABC transmembrane type-1" evidence="14">
    <location>
        <begin position="1016"/>
        <end position="1346"/>
    </location>
</feature>
<evidence type="ECO:0000313" key="15">
    <source>
        <dbReference type="EMBL" id="ODQ64107.1"/>
    </source>
</evidence>
<reference evidence="15 16" key="1">
    <citation type="journal article" date="2016" name="Proc. Natl. Acad. Sci. U.S.A.">
        <title>Comparative genomics of biotechnologically important yeasts.</title>
        <authorList>
            <person name="Riley R."/>
            <person name="Haridas S."/>
            <person name="Wolfe K.H."/>
            <person name="Lopes M.R."/>
            <person name="Hittinger C.T."/>
            <person name="Goeker M."/>
            <person name="Salamov A.A."/>
            <person name="Wisecaver J.H."/>
            <person name="Long T.M."/>
            <person name="Calvey C.H."/>
            <person name="Aerts A.L."/>
            <person name="Barry K.W."/>
            <person name="Choi C."/>
            <person name="Clum A."/>
            <person name="Coughlan A.Y."/>
            <person name="Deshpande S."/>
            <person name="Douglass A.P."/>
            <person name="Hanson S.J."/>
            <person name="Klenk H.-P."/>
            <person name="LaButti K.M."/>
            <person name="Lapidus A."/>
            <person name="Lindquist E.A."/>
            <person name="Lipzen A.M."/>
            <person name="Meier-Kolthoff J.P."/>
            <person name="Ohm R.A."/>
            <person name="Otillar R.P."/>
            <person name="Pangilinan J.L."/>
            <person name="Peng Y."/>
            <person name="Rokas A."/>
            <person name="Rosa C.A."/>
            <person name="Scheuner C."/>
            <person name="Sibirny A.A."/>
            <person name="Slot J.C."/>
            <person name="Stielow J.B."/>
            <person name="Sun H."/>
            <person name="Kurtzman C.P."/>
            <person name="Blackwell M."/>
            <person name="Grigoriev I.V."/>
            <person name="Jeffries T.W."/>
        </authorList>
    </citation>
    <scope>NUCLEOTIDE SEQUENCE [LARGE SCALE GENOMIC DNA]</scope>
    <source>
        <strain evidence="15 16">DSM 6958</strain>
    </source>
</reference>
<feature type="transmembrane region" description="Helical" evidence="12">
    <location>
        <begin position="1298"/>
        <end position="1316"/>
    </location>
</feature>
<dbReference type="Proteomes" id="UP000095009">
    <property type="component" value="Unassembled WGS sequence"/>
</dbReference>
<evidence type="ECO:0000256" key="6">
    <source>
        <dbReference type="ARBA" id="ARBA00022840"/>
    </source>
</evidence>
<feature type="transmembrane region" description="Helical" evidence="12">
    <location>
        <begin position="1013"/>
        <end position="1036"/>
    </location>
</feature>
<evidence type="ECO:0000256" key="2">
    <source>
        <dbReference type="ARBA" id="ARBA00022448"/>
    </source>
</evidence>
<dbReference type="GO" id="GO:0005524">
    <property type="term" value="F:ATP binding"/>
    <property type="evidence" value="ECO:0007669"/>
    <property type="project" value="UniProtKB-KW"/>
</dbReference>
<evidence type="ECO:0000256" key="5">
    <source>
        <dbReference type="ARBA" id="ARBA00022741"/>
    </source>
</evidence>
<evidence type="ECO:0000256" key="7">
    <source>
        <dbReference type="ARBA" id="ARBA00022989"/>
    </source>
</evidence>
<dbReference type="PANTHER" id="PTHR24223:SF353">
    <property type="entry name" value="ABC TRANSPORTER ATP-BINDING PROTEIN_PERMEASE VMR1-RELATED"/>
    <property type="match status" value="1"/>
</dbReference>
<feature type="transmembrane region" description="Helical" evidence="12">
    <location>
        <begin position="581"/>
        <end position="606"/>
    </location>
</feature>
<feature type="transmembrane region" description="Helical" evidence="12">
    <location>
        <begin position="164"/>
        <end position="184"/>
    </location>
</feature>
<dbReference type="Pfam" id="PF00664">
    <property type="entry name" value="ABC_membrane"/>
    <property type="match status" value="2"/>
</dbReference>
<keyword evidence="3 12" id="KW-0812">Transmembrane</keyword>
<evidence type="ECO:0000256" key="9">
    <source>
        <dbReference type="ARBA" id="ARBA00023180"/>
    </source>
</evidence>
<feature type="transmembrane region" description="Helical" evidence="12">
    <location>
        <begin position="1322"/>
        <end position="1341"/>
    </location>
</feature>
<dbReference type="GO" id="GO:0000329">
    <property type="term" value="C:fungal-type vacuole membrane"/>
    <property type="evidence" value="ECO:0007669"/>
    <property type="project" value="TreeGrafter"/>
</dbReference>
<evidence type="ECO:0000256" key="8">
    <source>
        <dbReference type="ARBA" id="ARBA00023136"/>
    </source>
</evidence>
<dbReference type="SMART" id="SM00382">
    <property type="entry name" value="AAA"/>
    <property type="match status" value="2"/>
</dbReference>
<dbReference type="EMBL" id="KV454413">
    <property type="protein sequence ID" value="ODQ64107.1"/>
    <property type="molecule type" value="Genomic_DNA"/>
</dbReference>
<feature type="transmembrane region" description="Helical" evidence="12">
    <location>
        <begin position="503"/>
        <end position="521"/>
    </location>
</feature>
<keyword evidence="2" id="KW-0813">Transport</keyword>
<evidence type="ECO:0000256" key="3">
    <source>
        <dbReference type="ARBA" id="ARBA00022692"/>
    </source>
</evidence>
<dbReference type="PROSITE" id="PS50929">
    <property type="entry name" value="ABC_TM1F"/>
    <property type="match status" value="2"/>
</dbReference>
<feature type="transmembrane region" description="Helical" evidence="12">
    <location>
        <begin position="478"/>
        <end position="497"/>
    </location>
</feature>
<dbReference type="CDD" id="cd18604">
    <property type="entry name" value="ABC_6TM_VMR1_D2_like"/>
    <property type="match status" value="1"/>
</dbReference>
<dbReference type="CDD" id="cd03369">
    <property type="entry name" value="ABCC_NFT1"/>
    <property type="match status" value="1"/>
</dbReference>
<name>A0A1E3PGX3_9ASCO</name>
<feature type="transmembrane region" description="Helical" evidence="12">
    <location>
        <begin position="30"/>
        <end position="49"/>
    </location>
</feature>
<comment type="subcellular location">
    <subcellularLocation>
        <location evidence="1">Membrane</location>
        <topology evidence="1">Multi-pass membrane protein</topology>
    </subcellularLocation>
</comment>
<dbReference type="FunFam" id="3.40.50.300:FF:000825">
    <property type="entry name" value="ABC bile acid transporter"/>
    <property type="match status" value="1"/>
</dbReference>
<dbReference type="InterPro" id="IPR003439">
    <property type="entry name" value="ABC_transporter-like_ATP-bd"/>
</dbReference>
<gene>
    <name evidence="15" type="ORF">NADFUDRAFT_84114</name>
</gene>
<dbReference type="PROSITE" id="PS50893">
    <property type="entry name" value="ABC_TRANSPORTER_2"/>
    <property type="match status" value="2"/>
</dbReference>
<evidence type="ECO:0000313" key="16">
    <source>
        <dbReference type="Proteomes" id="UP000095009"/>
    </source>
</evidence>
<dbReference type="Pfam" id="PF00005">
    <property type="entry name" value="ABC_tran"/>
    <property type="match status" value="2"/>
</dbReference>
<proteinExistence type="predicted"/>
<keyword evidence="7 12" id="KW-1133">Transmembrane helix</keyword>
<dbReference type="PROSITE" id="PS00211">
    <property type="entry name" value="ABC_TRANSPORTER_1"/>
    <property type="match status" value="2"/>
</dbReference>
<dbReference type="OrthoDB" id="6500128at2759"/>
<dbReference type="GO" id="GO:0140359">
    <property type="term" value="F:ABC-type transporter activity"/>
    <property type="evidence" value="ECO:0007669"/>
    <property type="project" value="InterPro"/>
</dbReference>
<dbReference type="FunFam" id="3.40.50.300:FF:000565">
    <property type="entry name" value="ABC bile acid transporter"/>
    <property type="match status" value="1"/>
</dbReference>
<feature type="transmembrane region" description="Helical" evidence="12">
    <location>
        <begin position="196"/>
        <end position="216"/>
    </location>
</feature>
<dbReference type="PANTHER" id="PTHR24223">
    <property type="entry name" value="ATP-BINDING CASSETTE SUB-FAMILY C"/>
    <property type="match status" value="1"/>
</dbReference>
<evidence type="ECO:0000259" key="13">
    <source>
        <dbReference type="PROSITE" id="PS50893"/>
    </source>
</evidence>
<evidence type="ECO:0000256" key="4">
    <source>
        <dbReference type="ARBA" id="ARBA00022737"/>
    </source>
</evidence>
<feature type="domain" description="ABC transmembrane type-1" evidence="14">
    <location>
        <begin position="337"/>
        <end position="645"/>
    </location>
</feature>
<dbReference type="Gene3D" id="3.40.50.300">
    <property type="entry name" value="P-loop containing nucleotide triphosphate hydrolases"/>
    <property type="match status" value="2"/>
</dbReference>
<evidence type="ECO:0000256" key="1">
    <source>
        <dbReference type="ARBA" id="ARBA00004141"/>
    </source>
</evidence>
<feature type="coiled-coil region" evidence="10">
    <location>
        <begin position="948"/>
        <end position="982"/>
    </location>
</feature>
<keyword evidence="10" id="KW-0175">Coiled coil</keyword>
<evidence type="ECO:0000256" key="10">
    <source>
        <dbReference type="SAM" id="Coils"/>
    </source>
</evidence>
<keyword evidence="6" id="KW-0067">ATP-binding</keyword>
<feature type="domain" description="ABC transporter" evidence="13">
    <location>
        <begin position="1386"/>
        <end position="1639"/>
    </location>
</feature>
<dbReference type="CDD" id="cd03250">
    <property type="entry name" value="ABCC_MRP_domain1"/>
    <property type="match status" value="1"/>
</dbReference>
<feature type="transmembrane region" description="Helical" evidence="12">
    <location>
        <begin position="1105"/>
        <end position="1122"/>
    </location>
</feature>
<keyword evidence="9" id="KW-0325">Glycoprotein</keyword>
<dbReference type="CDD" id="cd18596">
    <property type="entry name" value="ABC_6TM_VMR1_D1_like"/>
    <property type="match status" value="1"/>
</dbReference>
<dbReference type="SUPFAM" id="SSF90123">
    <property type="entry name" value="ABC transporter transmembrane region"/>
    <property type="match status" value="2"/>
</dbReference>
<feature type="transmembrane region" description="Helical" evidence="12">
    <location>
        <begin position="376"/>
        <end position="399"/>
    </location>
</feature>
<keyword evidence="16" id="KW-1185">Reference proteome</keyword>
<dbReference type="InterPro" id="IPR011527">
    <property type="entry name" value="ABC1_TM_dom"/>
</dbReference>
<evidence type="ECO:0008006" key="17">
    <source>
        <dbReference type="Google" id="ProtNLM"/>
    </source>
</evidence>
<keyword evidence="4" id="KW-0677">Repeat</keyword>
<feature type="region of interest" description="Disordered" evidence="11">
    <location>
        <begin position="425"/>
        <end position="452"/>
    </location>
</feature>
<protein>
    <recommendedName>
        <fullName evidence="17">P-loop containing nucleoside triphosphate hydrolase protein</fullName>
    </recommendedName>
</protein>
<evidence type="ECO:0000256" key="12">
    <source>
        <dbReference type="SAM" id="Phobius"/>
    </source>
</evidence>
<keyword evidence="5" id="KW-0547">Nucleotide-binding</keyword>
<feature type="transmembrane region" description="Helical" evidence="12">
    <location>
        <begin position="228"/>
        <end position="250"/>
    </location>
</feature>
<feature type="domain" description="ABC transporter" evidence="13">
    <location>
        <begin position="680"/>
        <end position="924"/>
    </location>
</feature>
<feature type="compositionally biased region" description="Low complexity" evidence="11">
    <location>
        <begin position="425"/>
        <end position="435"/>
    </location>
</feature>
<feature type="transmembrane region" description="Helical" evidence="12">
    <location>
        <begin position="134"/>
        <end position="152"/>
    </location>
</feature>
<dbReference type="SUPFAM" id="SSF52540">
    <property type="entry name" value="P-loop containing nucleoside triphosphate hydrolases"/>
    <property type="match status" value="2"/>
</dbReference>
<evidence type="ECO:0000259" key="14">
    <source>
        <dbReference type="PROSITE" id="PS50929"/>
    </source>
</evidence>
<dbReference type="STRING" id="857566.A0A1E3PGX3"/>
<sequence length="1661" mass="185861">MPEPELMSVCQRLWQTDDLTPCAKHLYVQLVPYSVLLAISLAIVLYGVLPKLLNRGYWSLKSLNGSSSAESEESTPFLNESTKTVSGDYGSMFMDGDTNDEESVVAKPQTQELGIANDARVLIIHRTTAERVRVAVEALILVAQTALCVVGQRTPAIADEWNNSYPITPLVAIEFWAYLLILCLARLSQTSPSLNLWSHAAVIYFFAFLFSLPQLRSALIHPLNTSSQYYYIASSILTLILFVNIILAHFGDRPARIYQSPGILPSPEPMVSLFQFCTYSWVDKLIWKGYKQALNMADIWDLREDDHAFYQLNEFKDVKPQSSITWRLISYFKRSLLIAFFWAFIYSFINFLPTVFLKKILEYVDDPSDTPRNVAWLYVVGMLVMSVAYNICFAQALYIGRRICVRLRSIIIGEVYAKALKRKISPNSAPSSNDSNDNETENEEGKEENKEGNTQANLGAIINLMAVDAFKVAEVCSYLHYLVDAILTFTLAIVFLYRIMGYSALAGVVLMIILFPINYWLSAKFSKMQIEIMALTDQRIEKTNEILQAIRIIKFFAWEKRFAKVVTDVREKELKVLKERFVVSTLVSSVWFLSPTIITMFSFGIYTMIEKRQLTTSVAFTALSLFNIMRTPMDQISNTITSIVQSKVSLERVQKFIDEENTGKYVQLSNNFRGPNSPIIGFEQASFAWDILSDDSDFRLRDLDIAFQIGKLNVIVGPTGAGKSSLLLALLGEMDLIEGQVFLPAPDASSQLPIDPHTGLTESVAYCSQQAWLLNASVRDNILFASDFDESRYDAVVDACGLKRDLEILENGDSTEVGEKGIVLSGGQKQRISLARALYSRSRHLLLDDCLSAVDSHTALWIYDNSITGPMMKDRTCILVSHNVALTVGMASHIIVMENGRIKVQGPPGELAAAGALGDDELVNASASQSASRVQSVIDLNKSNSLKSNSLEQKAQKLTDKLADINSENDEATIEIDAQRALAGKLIQEENRSTGRFNLSVYTGYAKSMGGHWFWILILTVLVGEQLANIVQSWWIREWTISYNNLPNTNNTFIANTLTGIMKIPGSDNLNVNSIFGISSIFTGMFSDSKADIMVASSTKPVHTTVYYILIYGLLGVLYMLVSTMRDFVVFFGGLNASKNLFNQLLTSVLFAKLRFFDSTPVGRIMNRFSKDIESIDQEISPTALYMVQSLLNAVAVVILISIITPGFLIAGVFIMAIYYFIGSLYLETSRELKRLESITKSPVYQHFGETLVGVPTIRAYGHESRFIRDNLGKIDTNNRPFFYMWVCNRWLSFRVDFAGALVTFFSGAFVLLSIGKIDSGLAGLSLSYAITFNANMLWVIRMYANNEMNMNSVERVQEYLNIEKEAPAIIENSRPPVNWPSRGTIEVEDLSLRYAPDLACVIKNASFSVRPGSKVGIVGRTGAGKSTIITAFFRLIEAETGSIKIDDIDISTIGLRDLRQALAIIPQDPTLFMGTIRSNLDPFDQYSDTQIYEALHRVRLITRIPSSVAHMETEDTASGENENRNQFYNLSSPVSEGGSNLSQGQRQLMCLARSLLKSPKVILLDEATASIDYETDAQIQKTIREEFNQTTILTIAHRLRSIIDYDMILVLDAGRVVEFNNPYILLQNKDGLFRDMCANSGEMAALEQIAEISYKNRNGI</sequence>
<accession>A0A1E3PGX3</accession>
<keyword evidence="8 12" id="KW-0472">Membrane</keyword>
<evidence type="ECO:0000256" key="11">
    <source>
        <dbReference type="SAM" id="MobiDB-lite"/>
    </source>
</evidence>
<dbReference type="InterPro" id="IPR017871">
    <property type="entry name" value="ABC_transporter-like_CS"/>
</dbReference>
<feature type="compositionally biased region" description="Acidic residues" evidence="11">
    <location>
        <begin position="436"/>
        <end position="446"/>
    </location>
</feature>